<dbReference type="Pfam" id="PF17917">
    <property type="entry name" value="RT_RNaseH"/>
    <property type="match status" value="1"/>
</dbReference>
<dbReference type="AlphaFoldDB" id="A0AAW2IID1"/>
<dbReference type="GO" id="GO:0016787">
    <property type="term" value="F:hydrolase activity"/>
    <property type="evidence" value="ECO:0007669"/>
    <property type="project" value="UniProtKB-KW"/>
</dbReference>
<keyword evidence="3" id="KW-0540">Nuclease</keyword>
<dbReference type="InterPro" id="IPR041373">
    <property type="entry name" value="RT_RNaseH"/>
</dbReference>
<evidence type="ECO:0000256" key="1">
    <source>
        <dbReference type="ARBA" id="ARBA00022679"/>
    </source>
</evidence>
<reference evidence="8" key="1">
    <citation type="submission" date="2020-06" db="EMBL/GenBank/DDBJ databases">
        <authorList>
            <person name="Li T."/>
            <person name="Hu X."/>
            <person name="Zhang T."/>
            <person name="Song X."/>
            <person name="Zhang H."/>
            <person name="Dai N."/>
            <person name="Sheng W."/>
            <person name="Hou X."/>
            <person name="Wei L."/>
        </authorList>
    </citation>
    <scope>NUCLEOTIDE SEQUENCE</scope>
    <source>
        <strain evidence="8">G02</strain>
        <tissue evidence="8">Leaf</tissue>
    </source>
</reference>
<evidence type="ECO:0000256" key="6">
    <source>
        <dbReference type="ARBA" id="ARBA00022918"/>
    </source>
</evidence>
<dbReference type="SUPFAM" id="SSF56672">
    <property type="entry name" value="DNA/RNA polymerases"/>
    <property type="match status" value="1"/>
</dbReference>
<gene>
    <name evidence="8" type="ORF">Sradi_7277700</name>
</gene>
<dbReference type="InterPro" id="IPR043502">
    <property type="entry name" value="DNA/RNA_pol_sf"/>
</dbReference>
<feature type="domain" description="Reverse transcriptase RNase H-like" evidence="7">
    <location>
        <begin position="5"/>
        <end position="66"/>
    </location>
</feature>
<keyword evidence="4" id="KW-0255">Endonuclease</keyword>
<keyword evidence="6" id="KW-0695">RNA-directed DNA polymerase</keyword>
<accession>A0AAW2IID1</accession>
<dbReference type="CDD" id="cd09274">
    <property type="entry name" value="RNase_HI_RT_Ty3"/>
    <property type="match status" value="1"/>
</dbReference>
<dbReference type="PANTHER" id="PTHR34072">
    <property type="entry name" value="ENZYMATIC POLYPROTEIN-RELATED"/>
    <property type="match status" value="1"/>
</dbReference>
<dbReference type="PANTHER" id="PTHR34072:SF50">
    <property type="entry name" value="NUCLEOTIDYLTRANSFERASE, RIBONUCLEASE H"/>
    <property type="match status" value="1"/>
</dbReference>
<dbReference type="GO" id="GO:0004519">
    <property type="term" value="F:endonuclease activity"/>
    <property type="evidence" value="ECO:0007669"/>
    <property type="project" value="UniProtKB-KW"/>
</dbReference>
<keyword evidence="2" id="KW-0548">Nucleotidyltransferase</keyword>
<dbReference type="EMBL" id="JACGWJ010001508">
    <property type="protein sequence ID" value="KAL0281944.1"/>
    <property type="molecule type" value="Genomic_DNA"/>
</dbReference>
<evidence type="ECO:0000256" key="4">
    <source>
        <dbReference type="ARBA" id="ARBA00022759"/>
    </source>
</evidence>
<evidence type="ECO:0000256" key="5">
    <source>
        <dbReference type="ARBA" id="ARBA00022801"/>
    </source>
</evidence>
<sequence>MCSQKQASSTYVHALFAITGAVKKLRHYLLGHTFRIFTDHKSLEELVTQTIQTLEQQKWLTKLLGYSFEIHFKLGRENVVADALSRLVVPSSASLVAFNFPQAAIFDQLHRFYTNTDVGRAFIQKFRTHPKM</sequence>
<keyword evidence="5" id="KW-0378">Hydrolase</keyword>
<evidence type="ECO:0000256" key="3">
    <source>
        <dbReference type="ARBA" id="ARBA00022722"/>
    </source>
</evidence>
<keyword evidence="1" id="KW-0808">Transferase</keyword>
<proteinExistence type="predicted"/>
<evidence type="ECO:0000259" key="7">
    <source>
        <dbReference type="Pfam" id="PF17917"/>
    </source>
</evidence>
<organism evidence="8">
    <name type="scientific">Sesamum radiatum</name>
    <name type="common">Black benniseed</name>
    <dbReference type="NCBI Taxonomy" id="300843"/>
    <lineage>
        <taxon>Eukaryota</taxon>
        <taxon>Viridiplantae</taxon>
        <taxon>Streptophyta</taxon>
        <taxon>Embryophyta</taxon>
        <taxon>Tracheophyta</taxon>
        <taxon>Spermatophyta</taxon>
        <taxon>Magnoliopsida</taxon>
        <taxon>eudicotyledons</taxon>
        <taxon>Gunneridae</taxon>
        <taxon>Pentapetalae</taxon>
        <taxon>asterids</taxon>
        <taxon>lamiids</taxon>
        <taxon>Lamiales</taxon>
        <taxon>Pedaliaceae</taxon>
        <taxon>Sesamum</taxon>
    </lineage>
</organism>
<evidence type="ECO:0000256" key="2">
    <source>
        <dbReference type="ARBA" id="ARBA00022695"/>
    </source>
</evidence>
<protein>
    <submittedName>
        <fullName evidence="8">Retrovirus-related Pol polyprotein from transposon.6</fullName>
    </submittedName>
</protein>
<comment type="caution">
    <text evidence="8">The sequence shown here is derived from an EMBL/GenBank/DDBJ whole genome shotgun (WGS) entry which is preliminary data.</text>
</comment>
<reference evidence="8" key="2">
    <citation type="journal article" date="2024" name="Plant">
        <title>Genomic evolution and insights into agronomic trait innovations of Sesamum species.</title>
        <authorList>
            <person name="Miao H."/>
            <person name="Wang L."/>
            <person name="Qu L."/>
            <person name="Liu H."/>
            <person name="Sun Y."/>
            <person name="Le M."/>
            <person name="Wang Q."/>
            <person name="Wei S."/>
            <person name="Zheng Y."/>
            <person name="Lin W."/>
            <person name="Duan Y."/>
            <person name="Cao H."/>
            <person name="Xiong S."/>
            <person name="Wang X."/>
            <person name="Wei L."/>
            <person name="Li C."/>
            <person name="Ma Q."/>
            <person name="Ju M."/>
            <person name="Zhao R."/>
            <person name="Li G."/>
            <person name="Mu C."/>
            <person name="Tian Q."/>
            <person name="Mei H."/>
            <person name="Zhang T."/>
            <person name="Gao T."/>
            <person name="Zhang H."/>
        </authorList>
    </citation>
    <scope>NUCLEOTIDE SEQUENCE</scope>
    <source>
        <strain evidence="8">G02</strain>
    </source>
</reference>
<name>A0AAW2IID1_SESRA</name>
<evidence type="ECO:0000313" key="8">
    <source>
        <dbReference type="EMBL" id="KAL0281944.1"/>
    </source>
</evidence>
<dbReference type="GO" id="GO:0003964">
    <property type="term" value="F:RNA-directed DNA polymerase activity"/>
    <property type="evidence" value="ECO:0007669"/>
    <property type="project" value="UniProtKB-KW"/>
</dbReference>